<dbReference type="PANTHER" id="PTHR24363:SF0">
    <property type="entry name" value="SERINE_THREONINE KINASE LIKE DOMAIN CONTAINING 1"/>
    <property type="match status" value="1"/>
</dbReference>
<dbReference type="CDD" id="cd14014">
    <property type="entry name" value="STKc_PknB_like"/>
    <property type="match status" value="1"/>
</dbReference>
<comment type="caution">
    <text evidence="11">The sequence shown here is derived from an EMBL/GenBank/DDBJ whole genome shotgun (WGS) entry which is preliminary data.</text>
</comment>
<dbReference type="PROSITE" id="PS00108">
    <property type="entry name" value="PROTEIN_KINASE_ST"/>
    <property type="match status" value="1"/>
</dbReference>
<name>A0A4Y8Q8B2_9BACL</name>
<dbReference type="Gene3D" id="3.30.200.20">
    <property type="entry name" value="Phosphorylase Kinase, domain 1"/>
    <property type="match status" value="1"/>
</dbReference>
<dbReference type="Proteomes" id="UP000298246">
    <property type="component" value="Unassembled WGS sequence"/>
</dbReference>
<dbReference type="OrthoDB" id="9788659at2"/>
<dbReference type="GO" id="GO:0005524">
    <property type="term" value="F:ATP binding"/>
    <property type="evidence" value="ECO:0007669"/>
    <property type="project" value="UniProtKB-UniRule"/>
</dbReference>
<evidence type="ECO:0000256" key="1">
    <source>
        <dbReference type="ARBA" id="ARBA00012513"/>
    </source>
</evidence>
<dbReference type="Gene3D" id="1.10.510.10">
    <property type="entry name" value="Transferase(Phosphotransferase) domain 1"/>
    <property type="match status" value="1"/>
</dbReference>
<dbReference type="PROSITE" id="PS50011">
    <property type="entry name" value="PROTEIN_KINASE_DOM"/>
    <property type="match status" value="1"/>
</dbReference>
<evidence type="ECO:0000256" key="9">
    <source>
        <dbReference type="PROSITE-ProRule" id="PRU10141"/>
    </source>
</evidence>
<comment type="catalytic activity">
    <reaction evidence="7">
        <text>L-threonyl-[protein] + ATP = O-phospho-L-threonyl-[protein] + ADP + H(+)</text>
        <dbReference type="Rhea" id="RHEA:46608"/>
        <dbReference type="Rhea" id="RHEA-COMP:11060"/>
        <dbReference type="Rhea" id="RHEA-COMP:11605"/>
        <dbReference type="ChEBI" id="CHEBI:15378"/>
        <dbReference type="ChEBI" id="CHEBI:30013"/>
        <dbReference type="ChEBI" id="CHEBI:30616"/>
        <dbReference type="ChEBI" id="CHEBI:61977"/>
        <dbReference type="ChEBI" id="CHEBI:456216"/>
        <dbReference type="EC" id="2.7.11.1"/>
    </reaction>
</comment>
<sequence>MERKADLRQGTILGQRYSVISILGQGGMGSVYLVEDLKLRGKLWAAKQTYHQAGDYQQFIDEAEMLIKLDHPNIPGIADYFPPDEDGASYLIMEYIKGRTLAELFVSAGRQVPDEDVVHYARQICDLFEYLHAFEPDPIIYRDLKPSNIMIDEQRNVKLIDFGIARTFTFGQEADTVQIGTVGFAAPEQYENKQTDHRTDLYTLGAVMYFLLSGGSYWYTSRVPVSHIRQDLPDELVYVIHKLLADDPEDRFQRAADVKLLLTQKEEKPPPAEASAQTTARLMQRKLVVVGGLYEGVGTTFVTLALSGLLQRYHVPHVVVEYPRNQPEYYYLLRGDVSMPEQYRFPADDIMNQERRSGPVWQDGVVQWAPINPNKLYEDWNSEHMYQLLFALKQPIVLIDAGCSWEDPTIRKLCDSVDDIVLVADSLPSKFNRPLSQERFKRLIDLKRTGKSISIVGNKDIKRHGRGEWIRSLPFEPVACVPYIPYEEIIGIVWKGKQPHEEEDVMARIAPELLQLALLIVPDLLQSPRRKKSFWRNFFQR</sequence>
<accession>A0A4Y8Q8B2</accession>
<evidence type="ECO:0000256" key="7">
    <source>
        <dbReference type="ARBA" id="ARBA00047899"/>
    </source>
</evidence>
<dbReference type="InterPro" id="IPR011009">
    <property type="entry name" value="Kinase-like_dom_sf"/>
</dbReference>
<keyword evidence="2" id="KW-0723">Serine/threonine-protein kinase</keyword>
<evidence type="ECO:0000256" key="5">
    <source>
        <dbReference type="ARBA" id="ARBA00022777"/>
    </source>
</evidence>
<keyword evidence="6 9" id="KW-0067">ATP-binding</keyword>
<protein>
    <recommendedName>
        <fullName evidence="1">non-specific serine/threonine protein kinase</fullName>
        <ecNumber evidence="1">2.7.11.1</ecNumber>
    </recommendedName>
</protein>
<dbReference type="PANTHER" id="PTHR24363">
    <property type="entry name" value="SERINE/THREONINE PROTEIN KINASE"/>
    <property type="match status" value="1"/>
</dbReference>
<evidence type="ECO:0000259" key="10">
    <source>
        <dbReference type="PROSITE" id="PS50011"/>
    </source>
</evidence>
<dbReference type="InterPro" id="IPR000719">
    <property type="entry name" value="Prot_kinase_dom"/>
</dbReference>
<dbReference type="RefSeq" id="WP_134750441.1">
    <property type="nucleotide sequence ID" value="NZ_MYFO02000008.1"/>
</dbReference>
<reference evidence="11 12" key="1">
    <citation type="submission" date="2017-03" db="EMBL/GenBank/DDBJ databases">
        <title>Isolation of Levoglucosan Utilizing Bacteria.</title>
        <authorList>
            <person name="Arya A.S."/>
        </authorList>
    </citation>
    <scope>NUCLEOTIDE SEQUENCE [LARGE SCALE GENOMIC DNA]</scope>
    <source>
        <strain evidence="11 12">MEC069</strain>
    </source>
</reference>
<evidence type="ECO:0000313" key="11">
    <source>
        <dbReference type="EMBL" id="TFE90667.1"/>
    </source>
</evidence>
<comment type="catalytic activity">
    <reaction evidence="8">
        <text>L-seryl-[protein] + ATP = O-phospho-L-seryl-[protein] + ADP + H(+)</text>
        <dbReference type="Rhea" id="RHEA:17989"/>
        <dbReference type="Rhea" id="RHEA-COMP:9863"/>
        <dbReference type="Rhea" id="RHEA-COMP:11604"/>
        <dbReference type="ChEBI" id="CHEBI:15378"/>
        <dbReference type="ChEBI" id="CHEBI:29999"/>
        <dbReference type="ChEBI" id="CHEBI:30616"/>
        <dbReference type="ChEBI" id="CHEBI:83421"/>
        <dbReference type="ChEBI" id="CHEBI:456216"/>
        <dbReference type="EC" id="2.7.11.1"/>
    </reaction>
</comment>
<dbReference type="InterPro" id="IPR008271">
    <property type="entry name" value="Ser/Thr_kinase_AS"/>
</dbReference>
<keyword evidence="4 9" id="KW-0547">Nucleotide-binding</keyword>
<evidence type="ECO:0000256" key="8">
    <source>
        <dbReference type="ARBA" id="ARBA00048679"/>
    </source>
</evidence>
<dbReference type="SUPFAM" id="SSF56112">
    <property type="entry name" value="Protein kinase-like (PK-like)"/>
    <property type="match status" value="1"/>
</dbReference>
<dbReference type="PROSITE" id="PS00107">
    <property type="entry name" value="PROTEIN_KINASE_ATP"/>
    <property type="match status" value="1"/>
</dbReference>
<dbReference type="SMART" id="SM00220">
    <property type="entry name" value="S_TKc"/>
    <property type="match status" value="1"/>
</dbReference>
<dbReference type="InterPro" id="IPR017441">
    <property type="entry name" value="Protein_kinase_ATP_BS"/>
</dbReference>
<dbReference type="AlphaFoldDB" id="A0A4Y8Q8B2"/>
<dbReference type="Pfam" id="PF00069">
    <property type="entry name" value="Pkinase"/>
    <property type="match status" value="1"/>
</dbReference>
<proteinExistence type="predicted"/>
<evidence type="ECO:0000256" key="3">
    <source>
        <dbReference type="ARBA" id="ARBA00022679"/>
    </source>
</evidence>
<evidence type="ECO:0000256" key="2">
    <source>
        <dbReference type="ARBA" id="ARBA00022527"/>
    </source>
</evidence>
<evidence type="ECO:0000313" key="12">
    <source>
        <dbReference type="Proteomes" id="UP000298246"/>
    </source>
</evidence>
<organism evidence="11 12">
    <name type="scientific">Paenibacillus athensensis</name>
    <dbReference type="NCBI Taxonomy" id="1967502"/>
    <lineage>
        <taxon>Bacteria</taxon>
        <taxon>Bacillati</taxon>
        <taxon>Bacillota</taxon>
        <taxon>Bacilli</taxon>
        <taxon>Bacillales</taxon>
        <taxon>Paenibacillaceae</taxon>
        <taxon>Paenibacillus</taxon>
    </lineage>
</organism>
<evidence type="ECO:0000256" key="6">
    <source>
        <dbReference type="ARBA" id="ARBA00022840"/>
    </source>
</evidence>
<dbReference type="GO" id="GO:0004674">
    <property type="term" value="F:protein serine/threonine kinase activity"/>
    <property type="evidence" value="ECO:0007669"/>
    <property type="project" value="UniProtKB-KW"/>
</dbReference>
<gene>
    <name evidence="11" type="ORF">B5M42_05195</name>
</gene>
<keyword evidence="5" id="KW-0418">Kinase</keyword>
<feature type="binding site" evidence="9">
    <location>
        <position position="47"/>
    </location>
    <ligand>
        <name>ATP</name>
        <dbReference type="ChEBI" id="CHEBI:30616"/>
    </ligand>
</feature>
<evidence type="ECO:0000256" key="4">
    <source>
        <dbReference type="ARBA" id="ARBA00022741"/>
    </source>
</evidence>
<dbReference type="EC" id="2.7.11.1" evidence="1"/>
<keyword evidence="3" id="KW-0808">Transferase</keyword>
<dbReference type="EMBL" id="MYFO01000004">
    <property type="protein sequence ID" value="TFE90667.1"/>
    <property type="molecule type" value="Genomic_DNA"/>
</dbReference>
<feature type="domain" description="Protein kinase" evidence="10">
    <location>
        <begin position="17"/>
        <end position="263"/>
    </location>
</feature>
<keyword evidence="12" id="KW-1185">Reference proteome</keyword>